<reference evidence="2" key="2">
    <citation type="submission" date="2023-05" db="EMBL/GenBank/DDBJ databases">
        <authorList>
            <person name="Schelkunov M.I."/>
        </authorList>
    </citation>
    <scope>NUCLEOTIDE SEQUENCE</scope>
    <source>
        <strain evidence="2">Hsosn_3</strain>
        <tissue evidence="2">Leaf</tissue>
    </source>
</reference>
<dbReference type="EMBL" id="JAUIZM010000007">
    <property type="protein sequence ID" value="KAK1372381.1"/>
    <property type="molecule type" value="Genomic_DNA"/>
</dbReference>
<protein>
    <submittedName>
        <fullName evidence="2">Uncharacterized protein</fullName>
    </submittedName>
</protein>
<keyword evidence="3" id="KW-1185">Reference proteome</keyword>
<dbReference type="AlphaFoldDB" id="A0AAD8HSH4"/>
<evidence type="ECO:0000256" key="1">
    <source>
        <dbReference type="SAM" id="MobiDB-lite"/>
    </source>
</evidence>
<name>A0AAD8HSH4_9APIA</name>
<reference evidence="2" key="1">
    <citation type="submission" date="2023-02" db="EMBL/GenBank/DDBJ databases">
        <title>Genome of toxic invasive species Heracleum sosnowskyi carries increased number of genes despite the absence of recent whole-genome duplications.</title>
        <authorList>
            <person name="Schelkunov M."/>
            <person name="Shtratnikova V."/>
            <person name="Makarenko M."/>
            <person name="Klepikova A."/>
            <person name="Omelchenko D."/>
            <person name="Novikova G."/>
            <person name="Obukhova E."/>
            <person name="Bogdanov V."/>
            <person name="Penin A."/>
            <person name="Logacheva M."/>
        </authorList>
    </citation>
    <scope>NUCLEOTIDE SEQUENCE</scope>
    <source>
        <strain evidence="2">Hsosn_3</strain>
        <tissue evidence="2">Leaf</tissue>
    </source>
</reference>
<sequence length="111" mass="12748">MSSEAVKEVPEKKEDVTEKKKEVRGGEVVASSYWGVARPRVTKEDGTEWPWNVLWYVISTNQLDISTRGNWGLPYYLEFDLTVSFFKARSKDLKVLMSSQLPHNLVLNSEP</sequence>
<dbReference type="Proteomes" id="UP001237642">
    <property type="component" value="Unassembled WGS sequence"/>
</dbReference>
<evidence type="ECO:0000313" key="2">
    <source>
        <dbReference type="EMBL" id="KAK1372381.1"/>
    </source>
</evidence>
<proteinExistence type="predicted"/>
<accession>A0AAD8HSH4</accession>
<organism evidence="2 3">
    <name type="scientific">Heracleum sosnowskyi</name>
    <dbReference type="NCBI Taxonomy" id="360622"/>
    <lineage>
        <taxon>Eukaryota</taxon>
        <taxon>Viridiplantae</taxon>
        <taxon>Streptophyta</taxon>
        <taxon>Embryophyta</taxon>
        <taxon>Tracheophyta</taxon>
        <taxon>Spermatophyta</taxon>
        <taxon>Magnoliopsida</taxon>
        <taxon>eudicotyledons</taxon>
        <taxon>Gunneridae</taxon>
        <taxon>Pentapetalae</taxon>
        <taxon>asterids</taxon>
        <taxon>campanulids</taxon>
        <taxon>Apiales</taxon>
        <taxon>Apiaceae</taxon>
        <taxon>Apioideae</taxon>
        <taxon>apioid superclade</taxon>
        <taxon>Tordylieae</taxon>
        <taxon>Tordyliinae</taxon>
        <taxon>Heracleum</taxon>
    </lineage>
</organism>
<comment type="caution">
    <text evidence="2">The sequence shown here is derived from an EMBL/GenBank/DDBJ whole genome shotgun (WGS) entry which is preliminary data.</text>
</comment>
<gene>
    <name evidence="2" type="ORF">POM88_028574</name>
</gene>
<feature type="region of interest" description="Disordered" evidence="1">
    <location>
        <begin position="1"/>
        <end position="22"/>
    </location>
</feature>
<evidence type="ECO:0000313" key="3">
    <source>
        <dbReference type="Proteomes" id="UP001237642"/>
    </source>
</evidence>